<dbReference type="InterPro" id="IPR009057">
    <property type="entry name" value="Homeodomain-like_sf"/>
</dbReference>
<dbReference type="AlphaFoldDB" id="A0A423NR18"/>
<protein>
    <recommendedName>
        <fullName evidence="4">HTH araC/xylS-type domain-containing protein</fullName>
    </recommendedName>
</protein>
<reference evidence="5 6" key="1">
    <citation type="submission" date="2016-10" db="EMBL/GenBank/DDBJ databases">
        <title>Comparative genome analysis of multiple Pseudomonas spp. focuses on biocontrol and plant growth promoting traits.</title>
        <authorList>
            <person name="Tao X.-Y."/>
            <person name="Taylor C.G."/>
        </authorList>
    </citation>
    <scope>NUCLEOTIDE SEQUENCE [LARGE SCALE GENOMIC DNA]</scope>
    <source>
        <strain evidence="5 6">36B3</strain>
    </source>
</reference>
<proteinExistence type="predicted"/>
<dbReference type="PANTHER" id="PTHR47894:SF1">
    <property type="entry name" value="HTH-TYPE TRANSCRIPTIONAL REGULATOR VQSM"/>
    <property type="match status" value="1"/>
</dbReference>
<dbReference type="Gene3D" id="1.10.10.60">
    <property type="entry name" value="Homeodomain-like"/>
    <property type="match status" value="1"/>
</dbReference>
<dbReference type="SUPFAM" id="SSF46689">
    <property type="entry name" value="Homeodomain-like"/>
    <property type="match status" value="1"/>
</dbReference>
<keyword evidence="2" id="KW-0238">DNA-binding</keyword>
<keyword evidence="3" id="KW-0804">Transcription</keyword>
<evidence type="ECO:0000313" key="6">
    <source>
        <dbReference type="Proteomes" id="UP000284207"/>
    </source>
</evidence>
<dbReference type="GO" id="GO:0003700">
    <property type="term" value="F:DNA-binding transcription factor activity"/>
    <property type="evidence" value="ECO:0007669"/>
    <property type="project" value="InterPro"/>
</dbReference>
<dbReference type="GO" id="GO:0005829">
    <property type="term" value="C:cytosol"/>
    <property type="evidence" value="ECO:0007669"/>
    <property type="project" value="TreeGrafter"/>
</dbReference>
<sequence length="338" mass="37987">MPHHHTSTERCKLPRVFWESIAQLGLDPSSIEQHAQLPRDLHLNESTFVSTQQLFAVWNAIEALSADPAFAIKMVRDTPSAKHKMAFITALYAADFRDGLARLARLQRLGSPDRLSMVERQETVSFTIQWPSGTGPAPCLSVEACFALVLELGRRGSGEHIAPLSLRLRRPKPPLETHSDYFACPIRYGASHDEIIVSASDLDRPFLQHNPQVLHMMSPGLDAALRAIEAPPGFCEQVIEILKRALANGRPSLQHLARELLQSERTLQRRLASEGTTFNALLNEARRQVGFQLLADTSLELKEVAYLLGYEDVNSYYRAFRQRENVSPGQWRRSATHP</sequence>
<dbReference type="Proteomes" id="UP000284207">
    <property type="component" value="Unassembled WGS sequence"/>
</dbReference>
<evidence type="ECO:0000313" key="5">
    <source>
        <dbReference type="EMBL" id="ROO00691.1"/>
    </source>
</evidence>
<dbReference type="Pfam" id="PF12833">
    <property type="entry name" value="HTH_18"/>
    <property type="match status" value="1"/>
</dbReference>
<dbReference type="Pfam" id="PF12625">
    <property type="entry name" value="Arabinose_bd"/>
    <property type="match status" value="1"/>
</dbReference>
<evidence type="ECO:0000256" key="1">
    <source>
        <dbReference type="ARBA" id="ARBA00023015"/>
    </source>
</evidence>
<feature type="domain" description="HTH araC/xylS-type" evidence="4">
    <location>
        <begin position="236"/>
        <end position="334"/>
    </location>
</feature>
<dbReference type="InterPro" id="IPR032687">
    <property type="entry name" value="AraC-type_N"/>
</dbReference>
<evidence type="ECO:0000256" key="2">
    <source>
        <dbReference type="ARBA" id="ARBA00023125"/>
    </source>
</evidence>
<dbReference type="SMART" id="SM00342">
    <property type="entry name" value="HTH_ARAC"/>
    <property type="match status" value="1"/>
</dbReference>
<evidence type="ECO:0000259" key="4">
    <source>
        <dbReference type="PROSITE" id="PS01124"/>
    </source>
</evidence>
<dbReference type="GO" id="GO:0000976">
    <property type="term" value="F:transcription cis-regulatory region binding"/>
    <property type="evidence" value="ECO:0007669"/>
    <property type="project" value="TreeGrafter"/>
</dbReference>
<name>A0A423NR18_9PSED</name>
<dbReference type="EMBL" id="MOCA01000004">
    <property type="protein sequence ID" value="ROO00691.1"/>
    <property type="molecule type" value="Genomic_DNA"/>
</dbReference>
<evidence type="ECO:0000256" key="3">
    <source>
        <dbReference type="ARBA" id="ARBA00023163"/>
    </source>
</evidence>
<comment type="caution">
    <text evidence="5">The sequence shown here is derived from an EMBL/GenBank/DDBJ whole genome shotgun (WGS) entry which is preliminary data.</text>
</comment>
<dbReference type="PROSITE" id="PS01124">
    <property type="entry name" value="HTH_ARAC_FAMILY_2"/>
    <property type="match status" value="1"/>
</dbReference>
<organism evidence="5 6">
    <name type="scientific">Pseudomonas moraviensis</name>
    <dbReference type="NCBI Taxonomy" id="321662"/>
    <lineage>
        <taxon>Bacteria</taxon>
        <taxon>Pseudomonadati</taxon>
        <taxon>Pseudomonadota</taxon>
        <taxon>Gammaproteobacteria</taxon>
        <taxon>Pseudomonadales</taxon>
        <taxon>Pseudomonadaceae</taxon>
        <taxon>Pseudomonas</taxon>
    </lineage>
</organism>
<dbReference type="InterPro" id="IPR018060">
    <property type="entry name" value="HTH_AraC"/>
</dbReference>
<gene>
    <name evidence="5" type="ORF">BK674_08980</name>
</gene>
<dbReference type="PANTHER" id="PTHR47894">
    <property type="entry name" value="HTH-TYPE TRANSCRIPTIONAL REGULATOR GADX"/>
    <property type="match status" value="1"/>
</dbReference>
<keyword evidence="1" id="KW-0805">Transcription regulation</keyword>
<accession>A0A423NR18</accession>